<keyword evidence="3" id="KW-1185">Reference proteome</keyword>
<evidence type="ECO:0000256" key="1">
    <source>
        <dbReference type="SAM" id="Phobius"/>
    </source>
</evidence>
<evidence type="ECO:0008006" key="4">
    <source>
        <dbReference type="Google" id="ProtNLM"/>
    </source>
</evidence>
<name>A0A5M4AVJ5_9BACT</name>
<accession>A0A5M4AVJ5</accession>
<gene>
    <name evidence="2" type="ORF">PbJCM13498_08150</name>
</gene>
<dbReference type="NCBIfam" id="NF040945">
    <property type="entry name" value="CCC_membrane"/>
    <property type="match status" value="1"/>
</dbReference>
<dbReference type="AlphaFoldDB" id="A0A5M4AVJ5"/>
<feature type="transmembrane region" description="Helical" evidence="1">
    <location>
        <begin position="73"/>
        <end position="102"/>
    </location>
</feature>
<protein>
    <recommendedName>
        <fullName evidence="4">DUF4190 domain-containing protein</fullName>
    </recommendedName>
</protein>
<keyword evidence="1" id="KW-1133">Transmembrane helix</keyword>
<comment type="caution">
    <text evidence="2">The sequence shown here is derived from an EMBL/GenBank/DDBJ whole genome shotgun (WGS) entry which is preliminary data.</text>
</comment>
<proteinExistence type="predicted"/>
<evidence type="ECO:0000313" key="3">
    <source>
        <dbReference type="Proteomes" id="UP000391834"/>
    </source>
</evidence>
<feature type="transmembrane region" description="Helical" evidence="1">
    <location>
        <begin position="131"/>
        <end position="159"/>
    </location>
</feature>
<dbReference type="EMBL" id="BLAX01000001">
    <property type="protein sequence ID" value="GET31952.1"/>
    <property type="molecule type" value="Genomic_DNA"/>
</dbReference>
<evidence type="ECO:0000313" key="2">
    <source>
        <dbReference type="EMBL" id="GET31952.1"/>
    </source>
</evidence>
<reference evidence="2 3" key="1">
    <citation type="submission" date="2019-10" db="EMBL/GenBank/DDBJ databases">
        <title>Prolixibacter strains distinguished by the presence of nitrate reductase genes were adept at nitrate-dependent anaerobic corrosion of metallic iron and carbon steel.</title>
        <authorList>
            <person name="Iino T."/>
            <person name="Shono N."/>
            <person name="Ito K."/>
            <person name="Nakamura R."/>
            <person name="Sueoka K."/>
            <person name="Harayama S."/>
            <person name="Ohkuma M."/>
        </authorList>
    </citation>
    <scope>NUCLEOTIDE SEQUENCE [LARGE SCALE GENOMIC DNA]</scope>
    <source>
        <strain evidence="2 3">JCM 13498</strain>
    </source>
</reference>
<dbReference type="Proteomes" id="UP000391834">
    <property type="component" value="Unassembled WGS sequence"/>
</dbReference>
<feature type="transmembrane region" description="Helical" evidence="1">
    <location>
        <begin position="12"/>
        <end position="34"/>
    </location>
</feature>
<keyword evidence="1" id="KW-0472">Membrane</keyword>
<keyword evidence="1" id="KW-0812">Transmembrane</keyword>
<organism evidence="2 3">
    <name type="scientific">Prolixibacter bellariivorans</name>
    <dbReference type="NCBI Taxonomy" id="314319"/>
    <lineage>
        <taxon>Bacteria</taxon>
        <taxon>Pseudomonadati</taxon>
        <taxon>Bacteroidota</taxon>
        <taxon>Bacteroidia</taxon>
        <taxon>Marinilabiliales</taxon>
        <taxon>Prolixibacteraceae</taxon>
        <taxon>Prolixibacter</taxon>
    </lineage>
</organism>
<sequence>MIKKAGINRLFLYNLNFLSYYSKIWILYFPFLIFTSTNNQKNKDMETENTQTENTNQTGAPNSFQHEIPNASVILILGIIALVISFFNSLVGIVAGVVALVMARNAERLYHQTPRLYTLSSYSNIRSGRTCAIIGIVIAILKIILIGIILGLLGAFIPWDQITHGSIQL</sequence>